<reference evidence="1 2" key="1">
    <citation type="journal article" date="2024" name="G3 (Bethesda)">
        <title>Genome assembly of Hibiscus sabdariffa L. provides insights into metabolisms of medicinal natural products.</title>
        <authorList>
            <person name="Kim T."/>
        </authorList>
    </citation>
    <scope>NUCLEOTIDE SEQUENCE [LARGE SCALE GENOMIC DNA]</scope>
    <source>
        <strain evidence="1">TK-2024</strain>
        <tissue evidence="1">Old leaves</tissue>
    </source>
</reference>
<comment type="caution">
    <text evidence="1">The sequence shown here is derived from an EMBL/GenBank/DDBJ whole genome shotgun (WGS) entry which is preliminary data.</text>
</comment>
<keyword evidence="2" id="KW-1185">Reference proteome</keyword>
<sequence length="88" mass="9662">MADPDACSEEEEAETNASVLAICRTSDGRRLSAAVKTDGSGPSWNIRDFISENGTERKREETETSILVMMDHRNHHRRKAIGVGTSDG</sequence>
<gene>
    <name evidence="1" type="ORF">V6N11_051010</name>
</gene>
<evidence type="ECO:0000313" key="2">
    <source>
        <dbReference type="Proteomes" id="UP001396334"/>
    </source>
</evidence>
<accession>A0ABR2R310</accession>
<proteinExistence type="predicted"/>
<name>A0ABR2R310_9ROSI</name>
<dbReference type="Proteomes" id="UP001396334">
    <property type="component" value="Unassembled WGS sequence"/>
</dbReference>
<protein>
    <submittedName>
        <fullName evidence="1">Uncharacterized protein</fullName>
    </submittedName>
</protein>
<evidence type="ECO:0000313" key="1">
    <source>
        <dbReference type="EMBL" id="KAK9007179.1"/>
    </source>
</evidence>
<organism evidence="1 2">
    <name type="scientific">Hibiscus sabdariffa</name>
    <name type="common">roselle</name>
    <dbReference type="NCBI Taxonomy" id="183260"/>
    <lineage>
        <taxon>Eukaryota</taxon>
        <taxon>Viridiplantae</taxon>
        <taxon>Streptophyta</taxon>
        <taxon>Embryophyta</taxon>
        <taxon>Tracheophyta</taxon>
        <taxon>Spermatophyta</taxon>
        <taxon>Magnoliopsida</taxon>
        <taxon>eudicotyledons</taxon>
        <taxon>Gunneridae</taxon>
        <taxon>Pentapetalae</taxon>
        <taxon>rosids</taxon>
        <taxon>malvids</taxon>
        <taxon>Malvales</taxon>
        <taxon>Malvaceae</taxon>
        <taxon>Malvoideae</taxon>
        <taxon>Hibiscus</taxon>
    </lineage>
</organism>
<dbReference type="EMBL" id="JBBPBN010000027">
    <property type="protein sequence ID" value="KAK9007179.1"/>
    <property type="molecule type" value="Genomic_DNA"/>
</dbReference>